<proteinExistence type="predicted"/>
<evidence type="ECO:0000259" key="2">
    <source>
        <dbReference type="Pfam" id="PF01966"/>
    </source>
</evidence>
<feature type="region of interest" description="Disordered" evidence="1">
    <location>
        <begin position="159"/>
        <end position="178"/>
    </location>
</feature>
<sequence>MKRSVFIATIIKQMADYDKGSPKHINHFLKVFSYARTIGILEGLDKKNMLILETAAVLHDIGINVSKEKYDSSAGHYQELEGPPIAKEMLKKLGASDSLIHRVCYLIGHHHTYSAIEGMDYQILVEADFLVNCDEEQMTPEQIATVRSKYFRTKTGKRLLDDLFPPEPKETDPEPTEA</sequence>
<feature type="domain" description="HD" evidence="2">
    <location>
        <begin position="25"/>
        <end position="139"/>
    </location>
</feature>
<evidence type="ECO:0000313" key="4">
    <source>
        <dbReference type="Proteomes" id="UP000660861"/>
    </source>
</evidence>
<accession>A0A926EGB3</accession>
<reference evidence="3" key="1">
    <citation type="submission" date="2020-08" db="EMBL/GenBank/DDBJ databases">
        <title>Genome public.</title>
        <authorList>
            <person name="Liu C."/>
            <person name="Sun Q."/>
        </authorList>
    </citation>
    <scope>NUCLEOTIDE SEQUENCE</scope>
    <source>
        <strain evidence="3">NSJ-54</strain>
    </source>
</reference>
<keyword evidence="4" id="KW-1185">Reference proteome</keyword>
<dbReference type="Pfam" id="PF01966">
    <property type="entry name" value="HD"/>
    <property type="match status" value="1"/>
</dbReference>
<dbReference type="Gene3D" id="1.10.3210.10">
    <property type="entry name" value="Hypothetical protein af1432"/>
    <property type="match status" value="1"/>
</dbReference>
<dbReference type="InterPro" id="IPR006674">
    <property type="entry name" value="HD_domain"/>
</dbReference>
<evidence type="ECO:0000256" key="1">
    <source>
        <dbReference type="SAM" id="MobiDB-lite"/>
    </source>
</evidence>
<dbReference type="InterPro" id="IPR003607">
    <property type="entry name" value="HD/PDEase_dom"/>
</dbReference>
<dbReference type="AlphaFoldDB" id="A0A926EGB3"/>
<dbReference type="CDD" id="cd00077">
    <property type="entry name" value="HDc"/>
    <property type="match status" value="1"/>
</dbReference>
<protein>
    <submittedName>
        <fullName evidence="3">HD domain-containing protein</fullName>
    </submittedName>
</protein>
<dbReference type="Proteomes" id="UP000660861">
    <property type="component" value="Unassembled WGS sequence"/>
</dbReference>
<organism evidence="3 4">
    <name type="scientific">Zongyangia hominis</name>
    <dbReference type="NCBI Taxonomy" id="2763677"/>
    <lineage>
        <taxon>Bacteria</taxon>
        <taxon>Bacillati</taxon>
        <taxon>Bacillota</taxon>
        <taxon>Clostridia</taxon>
        <taxon>Eubacteriales</taxon>
        <taxon>Oscillospiraceae</taxon>
        <taxon>Zongyangia</taxon>
    </lineage>
</organism>
<dbReference type="SUPFAM" id="SSF109604">
    <property type="entry name" value="HD-domain/PDEase-like"/>
    <property type="match status" value="1"/>
</dbReference>
<gene>
    <name evidence="3" type="ORF">H8709_10060</name>
</gene>
<evidence type="ECO:0000313" key="3">
    <source>
        <dbReference type="EMBL" id="MBC8571167.1"/>
    </source>
</evidence>
<comment type="caution">
    <text evidence="3">The sequence shown here is derived from an EMBL/GenBank/DDBJ whole genome shotgun (WGS) entry which is preliminary data.</text>
</comment>
<dbReference type="RefSeq" id="WP_262398258.1">
    <property type="nucleotide sequence ID" value="NZ_JACRTC010000007.1"/>
</dbReference>
<name>A0A926EGB3_9FIRM</name>
<dbReference type="EMBL" id="JACRTC010000007">
    <property type="protein sequence ID" value="MBC8571167.1"/>
    <property type="molecule type" value="Genomic_DNA"/>
</dbReference>